<proteinExistence type="predicted"/>
<dbReference type="InParanoid" id="A0A0C2ZBM5"/>
<protein>
    <submittedName>
        <fullName evidence="1">Uncharacterized protein</fullName>
    </submittedName>
</protein>
<organism evidence="1 2">
    <name type="scientific">Scleroderma citrinum Foug A</name>
    <dbReference type="NCBI Taxonomy" id="1036808"/>
    <lineage>
        <taxon>Eukaryota</taxon>
        <taxon>Fungi</taxon>
        <taxon>Dikarya</taxon>
        <taxon>Basidiomycota</taxon>
        <taxon>Agaricomycotina</taxon>
        <taxon>Agaricomycetes</taxon>
        <taxon>Agaricomycetidae</taxon>
        <taxon>Boletales</taxon>
        <taxon>Sclerodermatineae</taxon>
        <taxon>Sclerodermataceae</taxon>
        <taxon>Scleroderma</taxon>
    </lineage>
</organism>
<reference evidence="1 2" key="1">
    <citation type="submission" date="2014-04" db="EMBL/GenBank/DDBJ databases">
        <authorList>
            <consortium name="DOE Joint Genome Institute"/>
            <person name="Kuo A."/>
            <person name="Kohler A."/>
            <person name="Nagy L.G."/>
            <person name="Floudas D."/>
            <person name="Copeland A."/>
            <person name="Barry K.W."/>
            <person name="Cichocki N."/>
            <person name="Veneault-Fourrey C."/>
            <person name="LaButti K."/>
            <person name="Lindquist E.A."/>
            <person name="Lipzen A."/>
            <person name="Lundell T."/>
            <person name="Morin E."/>
            <person name="Murat C."/>
            <person name="Sun H."/>
            <person name="Tunlid A."/>
            <person name="Henrissat B."/>
            <person name="Grigoriev I.V."/>
            <person name="Hibbett D.S."/>
            <person name="Martin F."/>
            <person name="Nordberg H.P."/>
            <person name="Cantor M.N."/>
            <person name="Hua S.X."/>
        </authorList>
    </citation>
    <scope>NUCLEOTIDE SEQUENCE [LARGE SCALE GENOMIC DNA]</scope>
    <source>
        <strain evidence="1 2">Foug A</strain>
    </source>
</reference>
<dbReference type="HOGENOM" id="CLU_2293349_0_0_1"/>
<sequence>MDPLNMSPIVRDVGQILLDNGSTPHELWAGMNQPKAAVPVARRASDTTSAWSGHADSWSSSTLQGTMPKTSLRARLFFTHPLMAAAASSCRTTISWISWAH</sequence>
<dbReference type="EMBL" id="KN822437">
    <property type="protein sequence ID" value="KIM50437.1"/>
    <property type="molecule type" value="Genomic_DNA"/>
</dbReference>
<dbReference type="Proteomes" id="UP000053989">
    <property type="component" value="Unassembled WGS sequence"/>
</dbReference>
<reference evidence="2" key="2">
    <citation type="submission" date="2015-01" db="EMBL/GenBank/DDBJ databases">
        <title>Evolutionary Origins and Diversification of the Mycorrhizal Mutualists.</title>
        <authorList>
            <consortium name="DOE Joint Genome Institute"/>
            <consortium name="Mycorrhizal Genomics Consortium"/>
            <person name="Kohler A."/>
            <person name="Kuo A."/>
            <person name="Nagy L.G."/>
            <person name="Floudas D."/>
            <person name="Copeland A."/>
            <person name="Barry K.W."/>
            <person name="Cichocki N."/>
            <person name="Veneault-Fourrey C."/>
            <person name="LaButti K."/>
            <person name="Lindquist E.A."/>
            <person name="Lipzen A."/>
            <person name="Lundell T."/>
            <person name="Morin E."/>
            <person name="Murat C."/>
            <person name="Riley R."/>
            <person name="Ohm R."/>
            <person name="Sun H."/>
            <person name="Tunlid A."/>
            <person name="Henrissat B."/>
            <person name="Grigoriev I.V."/>
            <person name="Hibbett D.S."/>
            <person name="Martin F."/>
        </authorList>
    </citation>
    <scope>NUCLEOTIDE SEQUENCE [LARGE SCALE GENOMIC DNA]</scope>
    <source>
        <strain evidence="2">Foug A</strain>
    </source>
</reference>
<gene>
    <name evidence="1" type="ORF">SCLCIDRAFT_1225339</name>
</gene>
<name>A0A0C2ZBM5_9AGAM</name>
<evidence type="ECO:0000313" key="1">
    <source>
        <dbReference type="EMBL" id="KIM50437.1"/>
    </source>
</evidence>
<accession>A0A0C2ZBM5</accession>
<evidence type="ECO:0000313" key="2">
    <source>
        <dbReference type="Proteomes" id="UP000053989"/>
    </source>
</evidence>
<dbReference type="AlphaFoldDB" id="A0A0C2ZBM5"/>
<keyword evidence="2" id="KW-1185">Reference proteome</keyword>